<protein>
    <submittedName>
        <fullName evidence="1">Uncharacterized protein</fullName>
    </submittedName>
</protein>
<proteinExistence type="predicted"/>
<evidence type="ECO:0000313" key="2">
    <source>
        <dbReference type="Proteomes" id="UP000192900"/>
    </source>
</evidence>
<dbReference type="KEGG" id="palh:B1H58_12195"/>
<dbReference type="RefSeq" id="WP_085070620.1">
    <property type="nucleotide sequence ID" value="NZ_CP019706.1"/>
</dbReference>
<reference evidence="1 2" key="1">
    <citation type="submission" date="2017-02" db="EMBL/GenBank/DDBJ databases">
        <title>Complete genome sequence of the drought resistance-promoting endophyte Pantoea alhagi LTYR-11Z.</title>
        <authorList>
            <person name="Zhang L."/>
        </authorList>
    </citation>
    <scope>NUCLEOTIDE SEQUENCE [LARGE SCALE GENOMIC DNA]</scope>
    <source>
        <strain evidence="1 2">LTYR-11Z</strain>
    </source>
</reference>
<name>A0A1W6B6H9_9GAMM</name>
<evidence type="ECO:0000313" key="1">
    <source>
        <dbReference type="EMBL" id="ARJ42708.1"/>
    </source>
</evidence>
<accession>A0A1W6B6H9</accession>
<dbReference type="Proteomes" id="UP000192900">
    <property type="component" value="Chromosome"/>
</dbReference>
<keyword evidence="2" id="KW-1185">Reference proteome</keyword>
<sequence>MQPVNTVALIENSPATEFKQAKSEVIVAGKATGVIVSGHVLEAAVQVDDDRYLIFTTDDVIYEEFLTVTLISLNDGVLESLQLGNEYSSGVFEKLSTSRESVHFRFIGDAVWTIKVADSPRLRLPFFSDPRGVKRTSGLKTYMTIMAGPIPASSK</sequence>
<organism evidence="1 2">
    <name type="scientific">Pantoea alhagi</name>
    <dbReference type="NCBI Taxonomy" id="1891675"/>
    <lineage>
        <taxon>Bacteria</taxon>
        <taxon>Pseudomonadati</taxon>
        <taxon>Pseudomonadota</taxon>
        <taxon>Gammaproteobacteria</taxon>
        <taxon>Enterobacterales</taxon>
        <taxon>Erwiniaceae</taxon>
        <taxon>Pantoea</taxon>
    </lineage>
</organism>
<dbReference type="OrthoDB" id="7065204at2"/>
<dbReference type="AlphaFoldDB" id="A0A1W6B6H9"/>
<gene>
    <name evidence="1" type="ORF">B1H58_12195</name>
</gene>
<dbReference type="EMBL" id="CP019706">
    <property type="protein sequence ID" value="ARJ42708.1"/>
    <property type="molecule type" value="Genomic_DNA"/>
</dbReference>
<dbReference type="STRING" id="1891675.B1H58_12195"/>